<dbReference type="SMART" id="SM00267">
    <property type="entry name" value="GGDEF"/>
    <property type="match status" value="1"/>
</dbReference>
<dbReference type="PANTHER" id="PTHR44757:SF2">
    <property type="entry name" value="BIOFILM ARCHITECTURE MAINTENANCE PROTEIN MBAA"/>
    <property type="match status" value="1"/>
</dbReference>
<dbReference type="GO" id="GO:0003824">
    <property type="term" value="F:catalytic activity"/>
    <property type="evidence" value="ECO:0007669"/>
    <property type="project" value="UniProtKB-ARBA"/>
</dbReference>
<dbReference type="SUPFAM" id="SSF55785">
    <property type="entry name" value="PYP-like sensor domain (PAS domain)"/>
    <property type="match status" value="2"/>
</dbReference>
<name>A0A6J4RYE8_9SPHN</name>
<dbReference type="NCBIfam" id="TIGR00254">
    <property type="entry name" value="GGDEF"/>
    <property type="match status" value="1"/>
</dbReference>
<evidence type="ECO:0000259" key="1">
    <source>
        <dbReference type="PROSITE" id="PS50113"/>
    </source>
</evidence>
<protein>
    <submittedName>
        <fullName evidence="4">Diguanylate cyclase/phosphodiesterase (GGDEF &amp; EAL domains) with PAS/PAC sensor(S)</fullName>
    </submittedName>
</protein>
<evidence type="ECO:0000259" key="2">
    <source>
        <dbReference type="PROSITE" id="PS50883"/>
    </source>
</evidence>
<dbReference type="InterPro" id="IPR000700">
    <property type="entry name" value="PAS-assoc_C"/>
</dbReference>
<dbReference type="PROSITE" id="PS50887">
    <property type="entry name" value="GGDEF"/>
    <property type="match status" value="1"/>
</dbReference>
<dbReference type="CDD" id="cd00130">
    <property type="entry name" value="PAS"/>
    <property type="match status" value="2"/>
</dbReference>
<dbReference type="Pfam" id="PF00990">
    <property type="entry name" value="GGDEF"/>
    <property type="match status" value="1"/>
</dbReference>
<proteinExistence type="predicted"/>
<dbReference type="CDD" id="cd01949">
    <property type="entry name" value="GGDEF"/>
    <property type="match status" value="1"/>
</dbReference>
<dbReference type="Pfam" id="PF00563">
    <property type="entry name" value="EAL"/>
    <property type="match status" value="1"/>
</dbReference>
<dbReference type="NCBIfam" id="TIGR00229">
    <property type="entry name" value="sensory_box"/>
    <property type="match status" value="2"/>
</dbReference>
<dbReference type="CDD" id="cd01948">
    <property type="entry name" value="EAL"/>
    <property type="match status" value="1"/>
</dbReference>
<dbReference type="InterPro" id="IPR035919">
    <property type="entry name" value="EAL_sf"/>
</dbReference>
<dbReference type="Gene3D" id="3.30.450.20">
    <property type="entry name" value="PAS domain"/>
    <property type="match status" value="2"/>
</dbReference>
<dbReference type="InterPro" id="IPR013655">
    <property type="entry name" value="PAS_fold_3"/>
</dbReference>
<dbReference type="InterPro" id="IPR043128">
    <property type="entry name" value="Rev_trsase/Diguanyl_cyclase"/>
</dbReference>
<dbReference type="InterPro" id="IPR000014">
    <property type="entry name" value="PAS"/>
</dbReference>
<dbReference type="Pfam" id="PF08447">
    <property type="entry name" value="PAS_3"/>
    <property type="match status" value="2"/>
</dbReference>
<reference evidence="4" key="1">
    <citation type="submission" date="2020-02" db="EMBL/GenBank/DDBJ databases">
        <authorList>
            <person name="Meier V. D."/>
        </authorList>
    </citation>
    <scope>NUCLEOTIDE SEQUENCE</scope>
    <source>
        <strain evidence="4">AVDCRST_MAG39</strain>
    </source>
</reference>
<dbReference type="PROSITE" id="PS50113">
    <property type="entry name" value="PAC"/>
    <property type="match status" value="2"/>
</dbReference>
<evidence type="ECO:0000313" key="4">
    <source>
        <dbReference type="EMBL" id="CAA9485025.1"/>
    </source>
</evidence>
<dbReference type="PROSITE" id="PS50883">
    <property type="entry name" value="EAL"/>
    <property type="match status" value="1"/>
</dbReference>
<gene>
    <name evidence="4" type="ORF">AVDCRST_MAG39-274</name>
</gene>
<feature type="domain" description="EAL" evidence="2">
    <location>
        <begin position="443"/>
        <end position="698"/>
    </location>
</feature>
<dbReference type="InterPro" id="IPR052155">
    <property type="entry name" value="Biofilm_reg_signaling"/>
</dbReference>
<feature type="domain" description="PAC" evidence="1">
    <location>
        <begin position="216"/>
        <end position="269"/>
    </location>
</feature>
<accession>A0A6J4RYE8</accession>
<dbReference type="SUPFAM" id="SSF55073">
    <property type="entry name" value="Nucleotide cyclase"/>
    <property type="match status" value="1"/>
</dbReference>
<organism evidence="4">
    <name type="scientific">uncultured Sphingomonadaceae bacterium</name>
    <dbReference type="NCBI Taxonomy" id="169976"/>
    <lineage>
        <taxon>Bacteria</taxon>
        <taxon>Pseudomonadati</taxon>
        <taxon>Pseudomonadota</taxon>
        <taxon>Alphaproteobacteria</taxon>
        <taxon>Sphingomonadales</taxon>
        <taxon>Sphingomonadaceae</taxon>
        <taxon>environmental samples</taxon>
    </lineage>
</organism>
<feature type="domain" description="GGDEF" evidence="3">
    <location>
        <begin position="301"/>
        <end position="434"/>
    </location>
</feature>
<dbReference type="SMART" id="SM00091">
    <property type="entry name" value="PAS"/>
    <property type="match status" value="2"/>
</dbReference>
<dbReference type="InterPro" id="IPR029787">
    <property type="entry name" value="Nucleotide_cyclase"/>
</dbReference>
<dbReference type="AlphaFoldDB" id="A0A6J4RYE8"/>
<dbReference type="SUPFAM" id="SSF141868">
    <property type="entry name" value="EAL domain-like"/>
    <property type="match status" value="1"/>
</dbReference>
<dbReference type="SMART" id="SM00052">
    <property type="entry name" value="EAL"/>
    <property type="match status" value="1"/>
</dbReference>
<dbReference type="InterPro" id="IPR000160">
    <property type="entry name" value="GGDEF_dom"/>
</dbReference>
<evidence type="ECO:0000259" key="3">
    <source>
        <dbReference type="PROSITE" id="PS50887"/>
    </source>
</evidence>
<dbReference type="Gene3D" id="3.30.70.270">
    <property type="match status" value="1"/>
</dbReference>
<sequence length="706" mass="76946">MAAPKKQEAGALDAVLRETEERYRLAARATRDVVWDWNFVGGSIDWSDAMASRFGYGVDRTSPDWWKSRIHPDDRAAAVGGIEAAISRGDEQRWAAEYRFRRADGGYADVSDCGYIIKDAAGRPVRMVGVMHDLSARKAAERALAEQGELYRYTIELSSLIPWTADAVGRVLELPPRWLAITGLPGDLGAALVQLLHPDDRKRALRQWRDAVRRAERFDGEFRIKVGERYLWHRARAAPRRDEVGRVLRWYGTVEDVHERKTVEEALLWSATHDSLTGLPNRAAFNDALNGALSEAAARNEKVGVALVDIDEFKQLNDAYGHDVGDAVLRALGGRLFAAVRENDLPARLGGDEFAVLLPDVRDAEEAAAVARAVQASLAMPELYLDHAIDCRGSIGIALFPEHGGDATTLLKSADIALYEAKATDHSTIRLFEPQMRVKLQRRSSMVEMARRALRAGRVLPFYQPKVDLTTGAVAGFEALLRWHDTHEGVHAPASIADAFADHELARELGDAMVDQVLADVRGWLAAGVPFGRVAINAAAAEFQRDGFAERLLLALHRVEVPTCFVEVEVTETVFIGERAGVVERALRTLSGEGVVIALDDFGTGFASLSHLKQFPVDALKIDKSFVDNLTRDPRDAAIVRAVIGLGASLSMNVVAEGVETAEQLAFLKNAHCAQGQGHLFGEALPAASVPGLVAGPAIPGRAAGL</sequence>
<dbReference type="EMBL" id="CADCVW010000015">
    <property type="protein sequence ID" value="CAA9485025.1"/>
    <property type="molecule type" value="Genomic_DNA"/>
</dbReference>
<dbReference type="FunFam" id="3.30.70.270:FF:000001">
    <property type="entry name" value="Diguanylate cyclase domain protein"/>
    <property type="match status" value="1"/>
</dbReference>
<dbReference type="InterPro" id="IPR035965">
    <property type="entry name" value="PAS-like_dom_sf"/>
</dbReference>
<dbReference type="PANTHER" id="PTHR44757">
    <property type="entry name" value="DIGUANYLATE CYCLASE DGCP"/>
    <property type="match status" value="1"/>
</dbReference>
<dbReference type="Gene3D" id="3.20.20.450">
    <property type="entry name" value="EAL domain"/>
    <property type="match status" value="1"/>
</dbReference>
<feature type="domain" description="PAC" evidence="1">
    <location>
        <begin position="94"/>
        <end position="146"/>
    </location>
</feature>
<dbReference type="InterPro" id="IPR001610">
    <property type="entry name" value="PAC"/>
</dbReference>
<dbReference type="SMART" id="SM00086">
    <property type="entry name" value="PAC"/>
    <property type="match status" value="2"/>
</dbReference>
<dbReference type="InterPro" id="IPR001633">
    <property type="entry name" value="EAL_dom"/>
</dbReference>